<evidence type="ECO:0000313" key="3">
    <source>
        <dbReference type="EMBL" id="TQJ04112.1"/>
    </source>
</evidence>
<comment type="caution">
    <text evidence="3">The sequence shown here is derived from an EMBL/GenBank/DDBJ whole genome shotgun (WGS) entry which is preliminary data.</text>
</comment>
<name>A0A542DLZ2_AMYCI</name>
<keyword evidence="2" id="KW-1133">Transmembrane helix</keyword>
<protein>
    <submittedName>
        <fullName evidence="3">Uncharacterized protein</fullName>
    </submittedName>
</protein>
<reference evidence="3 4" key="1">
    <citation type="submission" date="2019-06" db="EMBL/GenBank/DDBJ databases">
        <title>Sequencing the genomes of 1000 actinobacteria strains.</title>
        <authorList>
            <person name="Klenk H.-P."/>
        </authorList>
    </citation>
    <scope>NUCLEOTIDE SEQUENCE [LARGE SCALE GENOMIC DNA]</scope>
    <source>
        <strain evidence="3 4">DSM 45679</strain>
    </source>
</reference>
<sequence>MSLIPRAHRARWQVVAAVAATVAVIAAVTLVLTLLPNSDRPDLPVQRAPSPAVPTAGPPEP</sequence>
<evidence type="ECO:0000313" key="4">
    <source>
        <dbReference type="Proteomes" id="UP000320876"/>
    </source>
</evidence>
<evidence type="ECO:0000256" key="2">
    <source>
        <dbReference type="SAM" id="Phobius"/>
    </source>
</evidence>
<proteinExistence type="predicted"/>
<accession>A0A542DLZ2</accession>
<gene>
    <name evidence="3" type="ORF">FB471_3893</name>
</gene>
<dbReference type="AlphaFoldDB" id="A0A542DLZ2"/>
<feature type="region of interest" description="Disordered" evidence="1">
    <location>
        <begin position="37"/>
        <end position="61"/>
    </location>
</feature>
<organism evidence="3 4">
    <name type="scientific">Amycolatopsis cihanbeyliensis</name>
    <dbReference type="NCBI Taxonomy" id="1128664"/>
    <lineage>
        <taxon>Bacteria</taxon>
        <taxon>Bacillati</taxon>
        <taxon>Actinomycetota</taxon>
        <taxon>Actinomycetes</taxon>
        <taxon>Pseudonocardiales</taxon>
        <taxon>Pseudonocardiaceae</taxon>
        <taxon>Amycolatopsis</taxon>
    </lineage>
</organism>
<keyword evidence="2" id="KW-0472">Membrane</keyword>
<dbReference type="RefSeq" id="WP_141999833.1">
    <property type="nucleotide sequence ID" value="NZ_VFML01000001.1"/>
</dbReference>
<dbReference type="Proteomes" id="UP000320876">
    <property type="component" value="Unassembled WGS sequence"/>
</dbReference>
<keyword evidence="4" id="KW-1185">Reference proteome</keyword>
<keyword evidence="2" id="KW-0812">Transmembrane</keyword>
<evidence type="ECO:0000256" key="1">
    <source>
        <dbReference type="SAM" id="MobiDB-lite"/>
    </source>
</evidence>
<feature type="transmembrane region" description="Helical" evidence="2">
    <location>
        <begin position="12"/>
        <end position="35"/>
    </location>
</feature>
<dbReference type="EMBL" id="VFML01000001">
    <property type="protein sequence ID" value="TQJ04112.1"/>
    <property type="molecule type" value="Genomic_DNA"/>
</dbReference>